<evidence type="ECO:0000256" key="1">
    <source>
        <dbReference type="SAM" id="MobiDB-lite"/>
    </source>
</evidence>
<evidence type="ECO:0000313" key="3">
    <source>
        <dbReference type="Proteomes" id="UP000183371"/>
    </source>
</evidence>
<keyword evidence="3" id="KW-1185">Reference proteome</keyword>
<reference evidence="3" key="1">
    <citation type="submission" date="2016-10" db="EMBL/GenBank/DDBJ databases">
        <authorList>
            <person name="Varghese N."/>
            <person name="Submissions S."/>
        </authorList>
    </citation>
    <scope>NUCLEOTIDE SEQUENCE [LARGE SCALE GENOMIC DNA]</scope>
    <source>
        <strain evidence="3">DSM 17465</strain>
    </source>
</reference>
<sequence>MSYYSPEAIINRACARVGLEPLQSLTDDLPGGQSANLVYQGVISFLLGHYPWSFALTTRQLSILHGVQAFAGYSNVFQLPPDRLGPPKKLTTSPRDPESTFTDFTPEEDKVHADVPELYALIPYSARPDMWSSAFMEAATLALSAELVMAIASREKKREALRRDVYGTPQENMRGGLIGAAIQAEAQGTPSKKLKLKGNPLTQHFQGG</sequence>
<protein>
    <submittedName>
        <fullName evidence="2">Uncharacterized protein</fullName>
    </submittedName>
</protein>
<feature type="region of interest" description="Disordered" evidence="1">
    <location>
        <begin position="84"/>
        <end position="105"/>
    </location>
</feature>
<dbReference type="EMBL" id="FPBD01000002">
    <property type="protein sequence ID" value="SFT67154.1"/>
    <property type="molecule type" value="Genomic_DNA"/>
</dbReference>
<evidence type="ECO:0000313" key="2">
    <source>
        <dbReference type="EMBL" id="SFT67154.1"/>
    </source>
</evidence>
<proteinExistence type="predicted"/>
<dbReference type="RefSeq" id="WP_083416724.1">
    <property type="nucleotide sequence ID" value="NZ_FPBD01000002.1"/>
</dbReference>
<gene>
    <name evidence="2" type="ORF">SAMN05444141_102671</name>
</gene>
<organism evidence="2 3">
    <name type="scientific">Pseudovibrio denitrificans</name>
    <dbReference type="NCBI Taxonomy" id="258256"/>
    <lineage>
        <taxon>Bacteria</taxon>
        <taxon>Pseudomonadati</taxon>
        <taxon>Pseudomonadota</taxon>
        <taxon>Alphaproteobacteria</taxon>
        <taxon>Hyphomicrobiales</taxon>
        <taxon>Stappiaceae</taxon>
        <taxon>Pseudovibrio</taxon>
    </lineage>
</organism>
<accession>A0A1I6ZWW0</accession>
<dbReference type="Proteomes" id="UP000183371">
    <property type="component" value="Unassembled WGS sequence"/>
</dbReference>
<feature type="region of interest" description="Disordered" evidence="1">
    <location>
        <begin position="188"/>
        <end position="208"/>
    </location>
</feature>
<feature type="compositionally biased region" description="Polar residues" evidence="1">
    <location>
        <begin position="90"/>
        <end position="103"/>
    </location>
</feature>
<dbReference type="AlphaFoldDB" id="A0A1I6ZWW0"/>
<name>A0A1I6ZWW0_9HYPH</name>